<feature type="transmembrane region" description="Helical" evidence="1">
    <location>
        <begin position="202"/>
        <end position="221"/>
    </location>
</feature>
<keyword evidence="1" id="KW-0472">Membrane</keyword>
<evidence type="ECO:0000256" key="1">
    <source>
        <dbReference type="SAM" id="Phobius"/>
    </source>
</evidence>
<sequence>MKTFKILVAALALGTVTALSPASAATINVTKQGTNAFVDASGGNGWYQSTSYTLNGTGRSAAAGMFRLTGTSTNGAVQDFLAFCLEPLETLTLPKDHTVGTTLGSSVLDRLGALMSNAFTLVTGSQSAAAFQMAAWEIANESNGSLDLAQGGFRITSARSGTQSLAQSWLNLIGSGQWTSGGNVTILSASGTQDLLTNIAPVPVPAAGVMLLGGLAGLGALRRRRKAA</sequence>
<feature type="chain" id="PRO_5015429392" evidence="2">
    <location>
        <begin position="25"/>
        <end position="228"/>
    </location>
</feature>
<dbReference type="NCBIfam" id="TIGR03370">
    <property type="entry name" value="VPLPA-CTERM"/>
    <property type="match status" value="1"/>
</dbReference>
<dbReference type="RefSeq" id="WP_105516176.1">
    <property type="nucleotide sequence ID" value="NZ_PVEP01000011.1"/>
</dbReference>
<comment type="caution">
    <text evidence="3">The sequence shown here is derived from an EMBL/GenBank/DDBJ whole genome shotgun (WGS) entry which is preliminary data.</text>
</comment>
<keyword evidence="4" id="KW-1185">Reference proteome</keyword>
<name>A0A2S8S2T7_9RHOB</name>
<organism evidence="3 4">
    <name type="scientific">Albidovulum denitrificans</name>
    <dbReference type="NCBI Taxonomy" id="404881"/>
    <lineage>
        <taxon>Bacteria</taxon>
        <taxon>Pseudomonadati</taxon>
        <taxon>Pseudomonadota</taxon>
        <taxon>Alphaproteobacteria</taxon>
        <taxon>Rhodobacterales</taxon>
        <taxon>Paracoccaceae</taxon>
        <taxon>Albidovulum</taxon>
    </lineage>
</organism>
<feature type="signal peptide" evidence="2">
    <location>
        <begin position="1"/>
        <end position="24"/>
    </location>
</feature>
<dbReference type="InterPro" id="IPR022472">
    <property type="entry name" value="VPLPA-CTERM"/>
</dbReference>
<accession>A0A2S8S2T7</accession>
<gene>
    <name evidence="3" type="ORF">LX70_03625</name>
</gene>
<dbReference type="AlphaFoldDB" id="A0A2S8S2T7"/>
<evidence type="ECO:0000313" key="4">
    <source>
        <dbReference type="Proteomes" id="UP000238338"/>
    </source>
</evidence>
<protein>
    <submittedName>
        <fullName evidence="3">Putative secreted protein</fullName>
    </submittedName>
</protein>
<dbReference type="EMBL" id="PVEP01000011">
    <property type="protein sequence ID" value="PQV55107.1"/>
    <property type="molecule type" value="Genomic_DNA"/>
</dbReference>
<keyword evidence="2" id="KW-0732">Signal</keyword>
<evidence type="ECO:0000313" key="3">
    <source>
        <dbReference type="EMBL" id="PQV55107.1"/>
    </source>
</evidence>
<evidence type="ECO:0000256" key="2">
    <source>
        <dbReference type="SAM" id="SignalP"/>
    </source>
</evidence>
<keyword evidence="1" id="KW-1133">Transmembrane helix</keyword>
<dbReference type="Proteomes" id="UP000238338">
    <property type="component" value="Unassembled WGS sequence"/>
</dbReference>
<reference evidence="3 4" key="1">
    <citation type="submission" date="2018-02" db="EMBL/GenBank/DDBJ databases">
        <title>Genomic Encyclopedia of Archaeal and Bacterial Type Strains, Phase II (KMG-II): from individual species to whole genera.</title>
        <authorList>
            <person name="Goeker M."/>
        </authorList>
    </citation>
    <scope>NUCLEOTIDE SEQUENCE [LARGE SCALE GENOMIC DNA]</scope>
    <source>
        <strain evidence="3 4">DSM 18921</strain>
    </source>
</reference>
<keyword evidence="1" id="KW-0812">Transmembrane</keyword>
<proteinExistence type="predicted"/>
<dbReference type="OrthoDB" id="7844829at2"/>